<feature type="signal peptide" evidence="2">
    <location>
        <begin position="1"/>
        <end position="21"/>
    </location>
</feature>
<keyword evidence="2" id="KW-0732">Signal</keyword>
<feature type="chain" id="PRO_5017974384" description="Lipoprotein" evidence="2">
    <location>
        <begin position="22"/>
        <end position="155"/>
    </location>
</feature>
<comment type="caution">
    <text evidence="3">The sequence shown here is derived from an EMBL/GenBank/DDBJ whole genome shotgun (WGS) entry which is preliminary data.</text>
</comment>
<feature type="region of interest" description="Disordered" evidence="1">
    <location>
        <begin position="130"/>
        <end position="155"/>
    </location>
</feature>
<dbReference type="Proteomes" id="UP000267187">
    <property type="component" value="Unassembled WGS sequence"/>
</dbReference>
<evidence type="ECO:0000256" key="2">
    <source>
        <dbReference type="SAM" id="SignalP"/>
    </source>
</evidence>
<evidence type="ECO:0000256" key="1">
    <source>
        <dbReference type="SAM" id="MobiDB-lite"/>
    </source>
</evidence>
<evidence type="ECO:0008006" key="5">
    <source>
        <dbReference type="Google" id="ProtNLM"/>
    </source>
</evidence>
<accession>A0A3M0ABT0</accession>
<keyword evidence="4" id="KW-1185">Reference proteome</keyword>
<gene>
    <name evidence="3" type="ORF">DFR27_0309</name>
</gene>
<dbReference type="OrthoDB" id="9815328at2"/>
<dbReference type="RefSeq" id="WP_121875698.1">
    <property type="nucleotide sequence ID" value="NZ_REFJ01000001.1"/>
</dbReference>
<feature type="compositionally biased region" description="Polar residues" evidence="1">
    <location>
        <begin position="133"/>
        <end position="155"/>
    </location>
</feature>
<reference evidence="3 4" key="1">
    <citation type="submission" date="2018-10" db="EMBL/GenBank/DDBJ databases">
        <title>Genomic Encyclopedia of Type Strains, Phase IV (KMG-IV): sequencing the most valuable type-strain genomes for metagenomic binning, comparative biology and taxonomic classification.</title>
        <authorList>
            <person name="Goeker M."/>
        </authorList>
    </citation>
    <scope>NUCLEOTIDE SEQUENCE [LARGE SCALE GENOMIC DNA]</scope>
    <source>
        <strain evidence="3 4">DSM 25080</strain>
    </source>
</reference>
<evidence type="ECO:0000313" key="4">
    <source>
        <dbReference type="Proteomes" id="UP000267187"/>
    </source>
</evidence>
<sequence length="155" mass="17071">MKASSLAMVVLITLLVGCTSAPLIDRGPTTITSASADAEKIQQAIVNGAQFKGWRVVSIESDQVILDIYVRSHYVKVAVDYSDSQYQIRYVSSENLNYNEKKASIHRSYNRWIAYLDQAIQMSLPYSDVRPASTGNSDSSADIEPNSGTSTEAER</sequence>
<proteinExistence type="predicted"/>
<organism evidence="3 4">
    <name type="scientific">Umboniibacter marinipuniceus</name>
    <dbReference type="NCBI Taxonomy" id="569599"/>
    <lineage>
        <taxon>Bacteria</taxon>
        <taxon>Pseudomonadati</taxon>
        <taxon>Pseudomonadota</taxon>
        <taxon>Gammaproteobacteria</taxon>
        <taxon>Cellvibrionales</taxon>
        <taxon>Cellvibrionaceae</taxon>
        <taxon>Umboniibacter</taxon>
    </lineage>
</organism>
<dbReference type="PROSITE" id="PS51257">
    <property type="entry name" value="PROKAR_LIPOPROTEIN"/>
    <property type="match status" value="1"/>
</dbReference>
<name>A0A3M0ABT0_9GAMM</name>
<protein>
    <recommendedName>
        <fullName evidence="5">Lipoprotein</fullName>
    </recommendedName>
</protein>
<dbReference type="EMBL" id="REFJ01000001">
    <property type="protein sequence ID" value="RMA82360.1"/>
    <property type="molecule type" value="Genomic_DNA"/>
</dbReference>
<evidence type="ECO:0000313" key="3">
    <source>
        <dbReference type="EMBL" id="RMA82360.1"/>
    </source>
</evidence>
<dbReference type="AlphaFoldDB" id="A0A3M0ABT0"/>